<reference evidence="1" key="1">
    <citation type="journal article" date="2014" name="Front. Microbiol.">
        <title>High frequency of phylogenetically diverse reductive dehalogenase-homologous genes in deep subseafloor sedimentary metagenomes.</title>
        <authorList>
            <person name="Kawai M."/>
            <person name="Futagami T."/>
            <person name="Toyoda A."/>
            <person name="Takaki Y."/>
            <person name="Nishi S."/>
            <person name="Hori S."/>
            <person name="Arai W."/>
            <person name="Tsubouchi T."/>
            <person name="Morono Y."/>
            <person name="Uchiyama I."/>
            <person name="Ito T."/>
            <person name="Fujiyama A."/>
            <person name="Inagaki F."/>
            <person name="Takami H."/>
        </authorList>
    </citation>
    <scope>NUCLEOTIDE SEQUENCE</scope>
    <source>
        <strain evidence="1">Expedition CK06-06</strain>
    </source>
</reference>
<evidence type="ECO:0000313" key="1">
    <source>
        <dbReference type="EMBL" id="GAI88693.1"/>
    </source>
</evidence>
<dbReference type="EMBL" id="BARW01022755">
    <property type="protein sequence ID" value="GAI88693.1"/>
    <property type="molecule type" value="Genomic_DNA"/>
</dbReference>
<sequence>MTEQMTTTLWAGNTSLFYAPAHNSIDGKSRQALPIPARKEQSLWTAVAIMVY</sequence>
<feature type="non-terminal residue" evidence="1">
    <location>
        <position position="52"/>
    </location>
</feature>
<accession>X1S706</accession>
<name>X1S706_9ZZZZ</name>
<dbReference type="AlphaFoldDB" id="X1S706"/>
<proteinExistence type="predicted"/>
<comment type="caution">
    <text evidence="1">The sequence shown here is derived from an EMBL/GenBank/DDBJ whole genome shotgun (WGS) entry which is preliminary data.</text>
</comment>
<protein>
    <submittedName>
        <fullName evidence="1">Uncharacterized protein</fullName>
    </submittedName>
</protein>
<organism evidence="1">
    <name type="scientific">marine sediment metagenome</name>
    <dbReference type="NCBI Taxonomy" id="412755"/>
    <lineage>
        <taxon>unclassified sequences</taxon>
        <taxon>metagenomes</taxon>
        <taxon>ecological metagenomes</taxon>
    </lineage>
</organism>
<gene>
    <name evidence="1" type="ORF">S12H4_37885</name>
</gene>